<sequence>MWTICQRITKLSIQVHVHRLLFSILVHTIRQMSKKVSDTQRQNNILECSNHTYSSTFPNLHYLLGAYLPSQGRG</sequence>
<dbReference type="EMBL" id="GEDG01027045">
    <property type="protein sequence ID" value="JAP14106.1"/>
    <property type="molecule type" value="Transcribed_RNA"/>
</dbReference>
<name>A0A0V0H1U7_SOLCH</name>
<accession>A0A0V0H1U7</accession>
<reference evidence="1" key="1">
    <citation type="submission" date="2015-12" db="EMBL/GenBank/DDBJ databases">
        <title>Gene expression during late stages of embryo sac development: a critical building block for successful pollen-pistil interactions.</title>
        <authorList>
            <person name="Liu Y."/>
            <person name="Joly V."/>
            <person name="Sabar M."/>
            <person name="Matton D.P."/>
        </authorList>
    </citation>
    <scope>NUCLEOTIDE SEQUENCE</scope>
</reference>
<protein>
    <submittedName>
        <fullName evidence="1">Putative ovule protein</fullName>
    </submittedName>
</protein>
<organism evidence="1">
    <name type="scientific">Solanum chacoense</name>
    <name type="common">Chaco potato</name>
    <dbReference type="NCBI Taxonomy" id="4108"/>
    <lineage>
        <taxon>Eukaryota</taxon>
        <taxon>Viridiplantae</taxon>
        <taxon>Streptophyta</taxon>
        <taxon>Embryophyta</taxon>
        <taxon>Tracheophyta</taxon>
        <taxon>Spermatophyta</taxon>
        <taxon>Magnoliopsida</taxon>
        <taxon>eudicotyledons</taxon>
        <taxon>Gunneridae</taxon>
        <taxon>Pentapetalae</taxon>
        <taxon>asterids</taxon>
        <taxon>lamiids</taxon>
        <taxon>Solanales</taxon>
        <taxon>Solanaceae</taxon>
        <taxon>Solanoideae</taxon>
        <taxon>Solaneae</taxon>
        <taxon>Solanum</taxon>
    </lineage>
</organism>
<dbReference type="AlphaFoldDB" id="A0A0V0H1U7"/>
<evidence type="ECO:0000313" key="1">
    <source>
        <dbReference type="EMBL" id="JAP14106.1"/>
    </source>
</evidence>
<proteinExistence type="predicted"/>